<evidence type="ECO:0000256" key="7">
    <source>
        <dbReference type="ARBA" id="ARBA00023315"/>
    </source>
</evidence>
<dbReference type="SMART" id="SM00823">
    <property type="entry name" value="PKS_PP"/>
    <property type="match status" value="1"/>
</dbReference>
<evidence type="ECO:0000256" key="3">
    <source>
        <dbReference type="ARBA" id="ARBA00022679"/>
    </source>
</evidence>
<dbReference type="Pfam" id="PF08659">
    <property type="entry name" value="KR"/>
    <property type="match status" value="1"/>
</dbReference>
<dbReference type="SMART" id="SM00827">
    <property type="entry name" value="PKS_AT"/>
    <property type="match status" value="1"/>
</dbReference>
<dbReference type="SUPFAM" id="SSF47336">
    <property type="entry name" value="ACP-like"/>
    <property type="match status" value="1"/>
</dbReference>
<dbReference type="RefSeq" id="XP_040660001.1">
    <property type="nucleotide sequence ID" value="XM_040799118.1"/>
</dbReference>
<keyword evidence="5" id="KW-0560">Oxidoreductase</keyword>
<dbReference type="InterPro" id="IPR006162">
    <property type="entry name" value="Ppantetheine_attach_site"/>
</dbReference>
<dbReference type="InterPro" id="IPR016039">
    <property type="entry name" value="Thiolase-like"/>
</dbReference>
<dbReference type="InterPro" id="IPR009081">
    <property type="entry name" value="PP-bd_ACP"/>
</dbReference>
<proteinExistence type="predicted"/>
<dbReference type="SUPFAM" id="SSF51735">
    <property type="entry name" value="NAD(P)-binding Rossmann-fold domains"/>
    <property type="match status" value="2"/>
</dbReference>
<dbReference type="Proteomes" id="UP000076580">
    <property type="component" value="Chromosome 01"/>
</dbReference>
<dbReference type="InterPro" id="IPR020807">
    <property type="entry name" value="PKS_DH"/>
</dbReference>
<keyword evidence="1" id="KW-0596">Phosphopantetheine</keyword>
<organism evidence="12 13">
    <name type="scientific">Drechmeria coniospora</name>
    <name type="common">Nematophagous fungus</name>
    <name type="synonym">Meria coniospora</name>
    <dbReference type="NCBI Taxonomy" id="98403"/>
    <lineage>
        <taxon>Eukaryota</taxon>
        <taxon>Fungi</taxon>
        <taxon>Dikarya</taxon>
        <taxon>Ascomycota</taxon>
        <taxon>Pezizomycotina</taxon>
        <taxon>Sordariomycetes</taxon>
        <taxon>Hypocreomycetidae</taxon>
        <taxon>Hypocreales</taxon>
        <taxon>Ophiocordycipitaceae</taxon>
        <taxon>Drechmeria</taxon>
    </lineage>
</organism>
<evidence type="ECO:0000256" key="8">
    <source>
        <dbReference type="PROSITE-ProRule" id="PRU01363"/>
    </source>
</evidence>
<feature type="region of interest" description="N-terminal hotdog fold" evidence="8">
    <location>
        <begin position="938"/>
        <end position="1074"/>
    </location>
</feature>
<dbReference type="SUPFAM" id="SSF55048">
    <property type="entry name" value="Probable ACP-binding domain of malonyl-CoA ACP transacylase"/>
    <property type="match status" value="1"/>
</dbReference>
<gene>
    <name evidence="12" type="ORF">DCS_01787</name>
</gene>
<sequence>MDEVAVVGLGLRFPGDATSPEDLWKVLERGESQWSEFPKDRLNIDGYFHPSGDRQGSISFRGAHFLKGDVAAFDAPWQFFSIAAEDAKAIDPQQRMLLEVCYEALENAGLRKEDLDGSNTSVYVGSFVKDYEQICLRDPDWQPRYAATGNGIAIMANRISHFFNFHGPSMTIDTGCSGSLVSVHLAAQSLRSGESSLAIAAGSGMILTPNTIMPMTALNFLSPDGKCFTFDSRANGYGRGEGIGVVVMKRLADALRDKDTIRAIIRGSAVNQDGRTPGITLPSKEAQVSNIRSVYTSAGLDYSQTAYVECHGTGTQAGDWRELKAISETLGSGHLTVNPIVVGSVKPNIGHLEGAAGIAGMIKAVLVLEHGKIPPNINFEKGNPDIDFENWKIKVPTEVMDWPLDGRRRVSVNCFGFGGTNAHVIMDEVPDYLSCLGLSGNHNSLDSVATLLESSSVDGEPLNGSGSHLFCYSSHEKSGILRIMNSHLGFLEAKKDCSQAYLQDYAYTLNCRRSSLEWKGFVVASSLADFASQVQDLDQTSIIRSSREKQPRLGFLFCGQGAQWAQMGKDLMCFENFRTTMEEASSYMSIVLKSPFSLAEELSRNEGDSLLMQPQISQPATTAIQVALVDLLRSLGISPRHVIGHSSGEIAAAYAAGSLTRQTAWEVAYFRGVAAASIALRDPYFQGGMLVVGLSETDAKMYLQSANQPVEIACINSPRSVTLSGDKERIRVVENELRNKQIFCRTLNVTVPYHSSHMKPMESEYGSVLSHIDARTCSKNISMFSTVTGNVIKGVELNAAYWATNMVSPVQYVAAVQAMINLTADKRPDILIELSPRGALRSPTLDILATQPGDSSQPVYHSILDPKSRGVVSFLKVVGELWSRGCPIDMAKIAPRASSSPEPKSLVDLPSYPWNHTKSYWHESHLSLANRFREFGRRDLIGAPTADSVPLEPRWRGFLRVSEVPWVQDHQVQKTIVYPAAGMVSMVLEGAQQMRRDMKDLLGYEISNMQIERAMIIPNTSHGLEIALNIKTLRGGANDISSPDRHEFAIYSKQLDHDWERNATGTLHFRTRSVKWFSLFQSHDEGYESKASMGEYLDARQLYESLDTVGMNYGPLFQNMGMIKKGVNFCTSMVHVPDTHDKMPVGFEYPHLIHPATLDSMFQTLFVIDPSPMVPISIKSIFVSANAYESVGFRGHATAKHTGIRDAVASIAMKGCKSNDARVIVEGLHLAGLSAPSPAEGGFLPNHRNLCTEIVWNEDAQFSTTPSSFDQYHALLSHKYPALSVLQVGGGLSVTLSNLDRMAPMQGETPRLSRYTLVECSSDIGTAALSKVKGTCLEPFVEVKQDWSQLSAEYHFIVVFSNAGVEADSLLKHLKYGGVLLQQNADDDAQAKETLSKSEGFMADQFQNSCLPPTVFRKQHVTTGEPLPPIVLLLPQDFSLEVASFAYGMHRQMQKRYHGQKISTVFSHKVLNESTTLSGKVVISLLDFASTAAKGSSVFHWSETDFAIFHKVQKTAKGIFWVTRAANMRPFNPKGAPIIALARTLMSEDPLKTIITFDLGLGHEPLTSSISETVFSVLEKSFHTNLVSEPREMEYALENGKLYIPRLRPVAPLNRLIEEEDFHQTFVRKPFLHDIGKPRRNLCLSRPGIAEGSWYYTELPERDIGADEVEIAFGEVPLTYWDLETAMGCTTEFTIGMDVKGRVKRVGSNVRAIKPDDEVMALVSSGTVQSAVRANARFTTKRRTGVAPSFYVSAFYAIVYLGRAGPNRKVLIHAGASAYGLAAVQMARSVGADVFATCLGPESDRQRNILLDFGLTEDRIVDAKSDAFIAAARVATGGEGFDMIYNPTREHIEANVQCVRKCGVFVQFASKSPSPMALPPVEGTVMVVNFDLCELMREDEAFVVELFNLATRHIDSPQFSTVLNCPTSCSFPIDKLEDALDQIQMSPYIGYSNLTADADPSTVVPVVCQNSTKTLGDSIDCEGTYIFAGGLGGLGRSISELLVSNGARHIAYISRSGASTTESLNFISSLQTRGINARVYKVDLCNKQALRRIIKDDVSVKMPPIRGVFQCAAVINDAVFDNMTYSNWTRAIQPKTVGSWNLTKAVEAVGQDPFFVFLASSAGVIGSRGQANYAAGNCFEDALARHLRLCGKRAVAIDLGPVLGAGMLAENQEMLDRLRASGFYGIRHRDFLTVVKHAITGETTPGNATPAQVVLGVGTGGIIRQNQPADPYWSRTALYAYLNLVDMPPPDLSSTNGAVPGTDFKTTLACCTSTAAAAEIVQTGLLSMLAKAMNMLPEELDASKPPNAYGVDSLVAVGVRNFVIGRFGVQLSVFEVLSDDTIAELSKTIAEKGGYGANRE</sequence>
<keyword evidence="3" id="KW-0808">Transferase</keyword>
<dbReference type="SMART" id="SM00829">
    <property type="entry name" value="PKS_ER"/>
    <property type="match status" value="1"/>
</dbReference>
<dbReference type="Pfam" id="PF16197">
    <property type="entry name" value="KAsynt_C_assoc"/>
    <property type="match status" value="1"/>
</dbReference>
<dbReference type="STRING" id="98403.A0A151GU58"/>
<keyword evidence="4" id="KW-0521">NADP</keyword>
<keyword evidence="6" id="KW-0511">Multifunctional enzyme</keyword>
<reference evidence="12 13" key="1">
    <citation type="journal article" date="2016" name="Sci. Rep.">
        <title>Insights into Adaptations to a Near-Obligate Nematode Endoparasitic Lifestyle from the Finished Genome of Drechmeria coniospora.</title>
        <authorList>
            <person name="Zhang L."/>
            <person name="Zhou Z."/>
            <person name="Guo Q."/>
            <person name="Fokkens L."/>
            <person name="Miskei M."/>
            <person name="Pocsi I."/>
            <person name="Zhang W."/>
            <person name="Chen M."/>
            <person name="Wang L."/>
            <person name="Sun Y."/>
            <person name="Donzelli B.G."/>
            <person name="Gibson D.M."/>
            <person name="Nelson D.R."/>
            <person name="Luo J.G."/>
            <person name="Rep M."/>
            <person name="Liu H."/>
            <person name="Yang S."/>
            <person name="Wang J."/>
            <person name="Krasnoff S.B."/>
            <person name="Xu Y."/>
            <person name="Molnar I."/>
            <person name="Lin M."/>
        </authorList>
    </citation>
    <scope>NUCLEOTIDE SEQUENCE [LARGE SCALE GENOMIC DNA]</scope>
    <source>
        <strain evidence="12 13">ARSEF 6962</strain>
    </source>
</reference>
<feature type="domain" description="Carrier" evidence="9">
    <location>
        <begin position="2279"/>
        <end position="2353"/>
    </location>
</feature>
<dbReference type="GeneID" id="63714430"/>
<dbReference type="InterPro" id="IPR050091">
    <property type="entry name" value="PKS_NRPS_Biosynth_Enz"/>
</dbReference>
<dbReference type="InterPro" id="IPR020806">
    <property type="entry name" value="PKS_PP-bd"/>
</dbReference>
<dbReference type="InterPro" id="IPR013149">
    <property type="entry name" value="ADH-like_C"/>
</dbReference>
<dbReference type="GO" id="GO:0016491">
    <property type="term" value="F:oxidoreductase activity"/>
    <property type="evidence" value="ECO:0007669"/>
    <property type="project" value="UniProtKB-KW"/>
</dbReference>
<dbReference type="InterPro" id="IPR016035">
    <property type="entry name" value="Acyl_Trfase/lysoPLipase"/>
</dbReference>
<dbReference type="InterPro" id="IPR011032">
    <property type="entry name" value="GroES-like_sf"/>
</dbReference>
<name>A0A151GU58_DRECN</name>
<dbReference type="SUPFAM" id="SSF50129">
    <property type="entry name" value="GroES-like"/>
    <property type="match status" value="1"/>
</dbReference>
<dbReference type="SMART" id="SM00822">
    <property type="entry name" value="PKS_KR"/>
    <property type="match status" value="1"/>
</dbReference>
<dbReference type="Gene3D" id="3.10.129.110">
    <property type="entry name" value="Polyketide synthase dehydratase"/>
    <property type="match status" value="1"/>
</dbReference>
<dbReference type="Pfam" id="PF00107">
    <property type="entry name" value="ADH_zinc_N"/>
    <property type="match status" value="1"/>
</dbReference>
<evidence type="ECO:0000256" key="1">
    <source>
        <dbReference type="ARBA" id="ARBA00022450"/>
    </source>
</evidence>
<dbReference type="Gene3D" id="3.40.47.10">
    <property type="match status" value="1"/>
</dbReference>
<dbReference type="SMART" id="SM00825">
    <property type="entry name" value="PKS_KS"/>
    <property type="match status" value="1"/>
</dbReference>
<dbReference type="SUPFAM" id="SSF52151">
    <property type="entry name" value="FabD/lysophospholipase-like"/>
    <property type="match status" value="1"/>
</dbReference>
<dbReference type="Gene3D" id="3.40.50.720">
    <property type="entry name" value="NAD(P)-binding Rossmann-like Domain"/>
    <property type="match status" value="2"/>
</dbReference>
<feature type="domain" description="PKS/mFAS DH" evidence="11">
    <location>
        <begin position="938"/>
        <end position="1239"/>
    </location>
</feature>
<dbReference type="InterPro" id="IPR013968">
    <property type="entry name" value="PKS_KR"/>
</dbReference>
<dbReference type="InterPro" id="IPR014030">
    <property type="entry name" value="Ketoacyl_synth_N"/>
</dbReference>
<dbReference type="InterPro" id="IPR036736">
    <property type="entry name" value="ACP-like_sf"/>
</dbReference>
<dbReference type="InterPro" id="IPR001227">
    <property type="entry name" value="Ac_transferase_dom_sf"/>
</dbReference>
<evidence type="ECO:0000259" key="10">
    <source>
        <dbReference type="PROSITE" id="PS52004"/>
    </source>
</evidence>
<keyword evidence="7" id="KW-0012">Acyltransferase</keyword>
<dbReference type="GO" id="GO:0004312">
    <property type="term" value="F:fatty acid synthase activity"/>
    <property type="evidence" value="ECO:0007669"/>
    <property type="project" value="TreeGrafter"/>
</dbReference>
<dbReference type="InterPro" id="IPR049551">
    <property type="entry name" value="PKS_DH_C"/>
</dbReference>
<evidence type="ECO:0000259" key="11">
    <source>
        <dbReference type="PROSITE" id="PS52019"/>
    </source>
</evidence>
<evidence type="ECO:0000259" key="9">
    <source>
        <dbReference type="PROSITE" id="PS50075"/>
    </source>
</evidence>
<feature type="active site" description="Proton acceptor; for dehydratase activity" evidence="8">
    <location>
        <position position="970"/>
    </location>
</feature>
<dbReference type="InterPro" id="IPR049900">
    <property type="entry name" value="PKS_mFAS_DH"/>
</dbReference>
<dbReference type="PROSITE" id="PS52004">
    <property type="entry name" value="KS3_2"/>
    <property type="match status" value="1"/>
</dbReference>
<feature type="region of interest" description="C-terminal hotdog fold" evidence="8">
    <location>
        <begin position="1094"/>
        <end position="1239"/>
    </location>
</feature>
<dbReference type="InterPro" id="IPR020841">
    <property type="entry name" value="PKS_Beta-ketoAc_synthase_dom"/>
</dbReference>
<dbReference type="PROSITE" id="PS52019">
    <property type="entry name" value="PKS_MFAS_DH"/>
    <property type="match status" value="1"/>
</dbReference>
<dbReference type="PROSITE" id="PS00012">
    <property type="entry name" value="PHOSPHOPANTETHEINE"/>
    <property type="match status" value="1"/>
</dbReference>
<keyword evidence="13" id="KW-1185">Reference proteome</keyword>
<dbReference type="CDD" id="cd00833">
    <property type="entry name" value="PKS"/>
    <property type="match status" value="1"/>
</dbReference>
<dbReference type="SMART" id="SM00826">
    <property type="entry name" value="PKS_DH"/>
    <property type="match status" value="1"/>
</dbReference>
<dbReference type="SUPFAM" id="SSF53901">
    <property type="entry name" value="Thiolase-like"/>
    <property type="match status" value="1"/>
</dbReference>
<evidence type="ECO:0000256" key="4">
    <source>
        <dbReference type="ARBA" id="ARBA00022857"/>
    </source>
</evidence>
<dbReference type="InterPro" id="IPR014031">
    <property type="entry name" value="Ketoacyl_synth_C"/>
</dbReference>
<dbReference type="InterPro" id="IPR014043">
    <property type="entry name" value="Acyl_transferase_dom"/>
</dbReference>
<dbReference type="GO" id="GO:0006633">
    <property type="term" value="P:fatty acid biosynthetic process"/>
    <property type="evidence" value="ECO:0007669"/>
    <property type="project" value="TreeGrafter"/>
</dbReference>
<comment type="caution">
    <text evidence="12">The sequence shown here is derived from an EMBL/GenBank/DDBJ whole genome shotgun (WGS) entry which is preliminary data.</text>
</comment>
<dbReference type="Gene3D" id="1.10.1200.10">
    <property type="entry name" value="ACP-like"/>
    <property type="match status" value="1"/>
</dbReference>
<dbReference type="InterPro" id="IPR049552">
    <property type="entry name" value="PKS_DH_N"/>
</dbReference>
<evidence type="ECO:0000256" key="6">
    <source>
        <dbReference type="ARBA" id="ARBA00023268"/>
    </source>
</evidence>
<dbReference type="GO" id="GO:0030639">
    <property type="term" value="P:polyketide biosynthetic process"/>
    <property type="evidence" value="ECO:0007669"/>
    <property type="project" value="UniProtKB-ARBA"/>
</dbReference>
<dbReference type="InterPro" id="IPR042104">
    <property type="entry name" value="PKS_dehydratase_sf"/>
</dbReference>
<dbReference type="PROSITE" id="PS50075">
    <property type="entry name" value="CARRIER"/>
    <property type="match status" value="1"/>
</dbReference>
<dbReference type="InterPro" id="IPR016036">
    <property type="entry name" value="Malonyl_transacylase_ACP-bd"/>
</dbReference>
<accession>A0A151GU58</accession>
<dbReference type="Gene3D" id="3.40.366.10">
    <property type="entry name" value="Malonyl-Coenzyme A Acyl Carrier Protein, domain 2"/>
    <property type="match status" value="1"/>
</dbReference>
<dbReference type="Gene3D" id="3.90.180.10">
    <property type="entry name" value="Medium-chain alcohol dehydrogenases, catalytic domain"/>
    <property type="match status" value="1"/>
</dbReference>
<dbReference type="Pfam" id="PF00109">
    <property type="entry name" value="ketoacyl-synt"/>
    <property type="match status" value="1"/>
</dbReference>
<dbReference type="Pfam" id="PF23114">
    <property type="entry name" value="NAD-bd_HRPKS_sdrA"/>
    <property type="match status" value="1"/>
</dbReference>
<dbReference type="InterPro" id="IPR056501">
    <property type="entry name" value="NAD-bd_HRPKS_sdrA"/>
</dbReference>
<dbReference type="InParanoid" id="A0A151GU58"/>
<dbReference type="Pfam" id="PF14765">
    <property type="entry name" value="PS-DH"/>
    <property type="match status" value="1"/>
</dbReference>
<evidence type="ECO:0000256" key="2">
    <source>
        <dbReference type="ARBA" id="ARBA00022553"/>
    </source>
</evidence>
<protein>
    <submittedName>
        <fullName evidence="12">Polyketide synthase</fullName>
    </submittedName>
</protein>
<evidence type="ECO:0000256" key="5">
    <source>
        <dbReference type="ARBA" id="ARBA00023002"/>
    </source>
</evidence>
<dbReference type="PANTHER" id="PTHR43775:SF29">
    <property type="entry name" value="ASPERFURANONE POLYKETIDE SYNTHASE AFOG-RELATED"/>
    <property type="match status" value="1"/>
</dbReference>
<feature type="domain" description="Ketosynthase family 3 (KS3)" evidence="10">
    <location>
        <begin position="1"/>
        <end position="428"/>
    </location>
</feature>
<keyword evidence="2" id="KW-0597">Phosphoprotein</keyword>
<dbReference type="CDD" id="cd05195">
    <property type="entry name" value="enoyl_red"/>
    <property type="match status" value="1"/>
</dbReference>
<dbReference type="InterPro" id="IPR036291">
    <property type="entry name" value="NAD(P)-bd_dom_sf"/>
</dbReference>
<dbReference type="EMBL" id="LAYC01000001">
    <property type="protein sequence ID" value="KYK60649.1"/>
    <property type="molecule type" value="Genomic_DNA"/>
</dbReference>
<dbReference type="PANTHER" id="PTHR43775">
    <property type="entry name" value="FATTY ACID SYNTHASE"/>
    <property type="match status" value="1"/>
</dbReference>
<evidence type="ECO:0000313" key="13">
    <source>
        <dbReference type="Proteomes" id="UP000076580"/>
    </source>
</evidence>
<dbReference type="GO" id="GO:0031177">
    <property type="term" value="F:phosphopantetheine binding"/>
    <property type="evidence" value="ECO:0007669"/>
    <property type="project" value="InterPro"/>
</dbReference>
<dbReference type="Pfam" id="PF02801">
    <property type="entry name" value="Ketoacyl-synt_C"/>
    <property type="match status" value="1"/>
</dbReference>
<evidence type="ECO:0000313" key="12">
    <source>
        <dbReference type="EMBL" id="KYK60649.1"/>
    </source>
</evidence>
<dbReference type="Pfam" id="PF21089">
    <property type="entry name" value="PKS_DH_N"/>
    <property type="match status" value="1"/>
</dbReference>
<feature type="active site" description="Proton donor; for dehydratase activity" evidence="8">
    <location>
        <position position="1159"/>
    </location>
</feature>
<dbReference type="InterPro" id="IPR057326">
    <property type="entry name" value="KR_dom"/>
</dbReference>
<dbReference type="Pfam" id="PF00698">
    <property type="entry name" value="Acyl_transf_1"/>
    <property type="match status" value="1"/>
</dbReference>
<dbReference type="Gene3D" id="3.30.70.3290">
    <property type="match status" value="1"/>
</dbReference>
<dbReference type="InterPro" id="IPR032821">
    <property type="entry name" value="PKS_assoc"/>
</dbReference>
<dbReference type="InterPro" id="IPR020843">
    <property type="entry name" value="ER"/>
</dbReference>